<dbReference type="EMBL" id="JABBJJ010000253">
    <property type="protein sequence ID" value="NMO20569.1"/>
    <property type="molecule type" value="Genomic_DNA"/>
</dbReference>
<evidence type="ECO:0000313" key="1">
    <source>
        <dbReference type="EMBL" id="NMO20569.1"/>
    </source>
</evidence>
<dbReference type="Proteomes" id="UP000518300">
    <property type="component" value="Unassembled WGS sequence"/>
</dbReference>
<proteinExistence type="predicted"/>
<evidence type="ECO:0000313" key="2">
    <source>
        <dbReference type="Proteomes" id="UP000518300"/>
    </source>
</evidence>
<accession>A0A848LSD0</accession>
<dbReference type="Pfam" id="PF04134">
    <property type="entry name" value="DCC1-like"/>
    <property type="match status" value="1"/>
</dbReference>
<reference evidence="1 2" key="1">
    <citation type="submission" date="2020-04" db="EMBL/GenBank/DDBJ databases">
        <title>Draft genome of Pyxidicoccus fallax type strain.</title>
        <authorList>
            <person name="Whitworth D.E."/>
        </authorList>
    </citation>
    <scope>NUCLEOTIDE SEQUENCE [LARGE SCALE GENOMIC DNA]</scope>
    <source>
        <strain evidence="1 2">DSM 14698</strain>
    </source>
</reference>
<dbReference type="AlphaFoldDB" id="A0A848LSD0"/>
<gene>
    <name evidence="1" type="ORF">HG543_37765</name>
</gene>
<dbReference type="InterPro" id="IPR007263">
    <property type="entry name" value="DCC1-like"/>
</dbReference>
<sequence length="169" mass="19294">MGLELFLVTDKEYTWLAGGWERLRSEVRERLRVPEPTAVLFIDGFCSYCRLTGETLRRLDWRGRLEVVSFREDDRFRRLGLSAEALELRMHLVEPRSGRVFAGFDAVEALALRMLSLWPLLPLLWLARASGQGQRLYDFLASRRLIVPDARACGEGACAVPARAAAEER</sequence>
<name>A0A848LSD0_9BACT</name>
<organism evidence="1 2">
    <name type="scientific">Pyxidicoccus fallax</name>
    <dbReference type="NCBI Taxonomy" id="394095"/>
    <lineage>
        <taxon>Bacteria</taxon>
        <taxon>Pseudomonadati</taxon>
        <taxon>Myxococcota</taxon>
        <taxon>Myxococcia</taxon>
        <taxon>Myxococcales</taxon>
        <taxon>Cystobacterineae</taxon>
        <taxon>Myxococcaceae</taxon>
        <taxon>Pyxidicoccus</taxon>
    </lineage>
</organism>
<dbReference type="GO" id="GO:0015035">
    <property type="term" value="F:protein-disulfide reductase activity"/>
    <property type="evidence" value="ECO:0007669"/>
    <property type="project" value="InterPro"/>
</dbReference>
<protein>
    <submittedName>
        <fullName evidence="1">DUF393 domain-containing protein</fullName>
    </submittedName>
</protein>
<keyword evidence="2" id="KW-1185">Reference proteome</keyword>
<comment type="caution">
    <text evidence="1">The sequence shown here is derived from an EMBL/GenBank/DDBJ whole genome shotgun (WGS) entry which is preliminary data.</text>
</comment>